<dbReference type="InterPro" id="IPR007110">
    <property type="entry name" value="Ig-like_dom"/>
</dbReference>
<dbReference type="InterPro" id="IPR013783">
    <property type="entry name" value="Ig-like_fold"/>
</dbReference>
<dbReference type="InterPro" id="IPR013151">
    <property type="entry name" value="Immunoglobulin_dom"/>
</dbReference>
<dbReference type="PROSITE" id="PS50835">
    <property type="entry name" value="IG_LIKE"/>
    <property type="match status" value="1"/>
</dbReference>
<protein>
    <submittedName>
        <fullName evidence="1">Uncharacterized protein</fullName>
    </submittedName>
</protein>
<dbReference type="SUPFAM" id="SSF48726">
    <property type="entry name" value="Immunoglobulin"/>
    <property type="match status" value="1"/>
</dbReference>
<reference evidence="1" key="1">
    <citation type="journal article" date="2021" name="Mol. Ecol. Resour.">
        <title>Apolygus lucorum genome provides insights into omnivorousness and mesophyll feeding.</title>
        <authorList>
            <person name="Liu Y."/>
            <person name="Liu H."/>
            <person name="Wang H."/>
            <person name="Huang T."/>
            <person name="Liu B."/>
            <person name="Yang B."/>
            <person name="Yin L."/>
            <person name="Li B."/>
            <person name="Zhang Y."/>
            <person name="Zhang S."/>
            <person name="Jiang F."/>
            <person name="Zhang X."/>
            <person name="Ren Y."/>
            <person name="Wang B."/>
            <person name="Wang S."/>
            <person name="Lu Y."/>
            <person name="Wu K."/>
            <person name="Fan W."/>
            <person name="Wang G."/>
        </authorList>
    </citation>
    <scope>NUCLEOTIDE SEQUENCE</scope>
    <source>
        <strain evidence="1">12Hb</strain>
    </source>
</reference>
<dbReference type="GO" id="GO:0032589">
    <property type="term" value="C:neuron projection membrane"/>
    <property type="evidence" value="ECO:0007669"/>
    <property type="project" value="TreeGrafter"/>
</dbReference>
<dbReference type="Pfam" id="PF00047">
    <property type="entry name" value="ig"/>
    <property type="match status" value="1"/>
</dbReference>
<dbReference type="OrthoDB" id="6377396at2759"/>
<sequence length="170" mass="17940">MEEPLMRQCGKCSSLRVCLDCAIQSTFCKAAFTSEHPAQASIWGPEDVYVKKGSTISLTCSVNVHSTPPGSVFWYHGASVVDFDSPRGGISLETEKTGTGTTSKLLVTKASLLDSGNYTCVPSNANPASVYVHVLNAGEYPAAIHGDHGCGTAVSPCALLFAALIILSWR</sequence>
<dbReference type="FunFam" id="2.60.40.10:FF:000533">
    <property type="entry name" value="Uncharacterized protein, isoform A"/>
    <property type="match status" value="1"/>
</dbReference>
<dbReference type="InterPro" id="IPR036179">
    <property type="entry name" value="Ig-like_dom_sf"/>
</dbReference>
<dbReference type="SMART" id="SM00408">
    <property type="entry name" value="IGc2"/>
    <property type="match status" value="1"/>
</dbReference>
<dbReference type="SMART" id="SM00409">
    <property type="entry name" value="IG"/>
    <property type="match status" value="1"/>
</dbReference>
<organism evidence="1 2">
    <name type="scientific">Apolygus lucorum</name>
    <name type="common">Small green plant bug</name>
    <name type="synonym">Lygocoris lucorum</name>
    <dbReference type="NCBI Taxonomy" id="248454"/>
    <lineage>
        <taxon>Eukaryota</taxon>
        <taxon>Metazoa</taxon>
        <taxon>Ecdysozoa</taxon>
        <taxon>Arthropoda</taxon>
        <taxon>Hexapoda</taxon>
        <taxon>Insecta</taxon>
        <taxon>Pterygota</taxon>
        <taxon>Neoptera</taxon>
        <taxon>Paraneoptera</taxon>
        <taxon>Hemiptera</taxon>
        <taxon>Heteroptera</taxon>
        <taxon>Panheteroptera</taxon>
        <taxon>Cimicomorpha</taxon>
        <taxon>Miridae</taxon>
        <taxon>Mirini</taxon>
        <taxon>Apolygus</taxon>
    </lineage>
</organism>
<dbReference type="PANTHER" id="PTHR23279">
    <property type="entry name" value="DEFECTIVE PROBOSCIS EXTENSION RESPONSE DPR -RELATED"/>
    <property type="match status" value="1"/>
</dbReference>
<dbReference type="InterPro" id="IPR003599">
    <property type="entry name" value="Ig_sub"/>
</dbReference>
<dbReference type="Gene3D" id="2.60.40.10">
    <property type="entry name" value="Immunoglobulins"/>
    <property type="match status" value="1"/>
</dbReference>
<dbReference type="InterPro" id="IPR037448">
    <property type="entry name" value="Zig-8"/>
</dbReference>
<gene>
    <name evidence="1" type="ORF">GE061_013639</name>
</gene>
<keyword evidence="2" id="KW-1185">Reference proteome</keyword>
<dbReference type="EMBL" id="WIXP02000005">
    <property type="protein sequence ID" value="KAF6210533.1"/>
    <property type="molecule type" value="Genomic_DNA"/>
</dbReference>
<dbReference type="PANTHER" id="PTHR23279:SF6">
    <property type="entry name" value="DEFECTIVE PROBOSCIS EXTENSION RESPONSE 7, ISOFORM F"/>
    <property type="match status" value="1"/>
</dbReference>
<comment type="caution">
    <text evidence="1">The sequence shown here is derived from an EMBL/GenBank/DDBJ whole genome shotgun (WGS) entry which is preliminary data.</text>
</comment>
<dbReference type="CDD" id="cd00096">
    <property type="entry name" value="Ig"/>
    <property type="match status" value="1"/>
</dbReference>
<dbReference type="Proteomes" id="UP000466442">
    <property type="component" value="Linkage Group LG5"/>
</dbReference>
<name>A0A6A4K0W9_APOLU</name>
<dbReference type="GO" id="GO:0050808">
    <property type="term" value="P:synapse organization"/>
    <property type="evidence" value="ECO:0007669"/>
    <property type="project" value="TreeGrafter"/>
</dbReference>
<dbReference type="AlphaFoldDB" id="A0A6A4K0W9"/>
<proteinExistence type="predicted"/>
<evidence type="ECO:0000313" key="2">
    <source>
        <dbReference type="Proteomes" id="UP000466442"/>
    </source>
</evidence>
<accession>A0A6A4K0W9</accession>
<evidence type="ECO:0000313" key="1">
    <source>
        <dbReference type="EMBL" id="KAF6210533.1"/>
    </source>
</evidence>
<dbReference type="InterPro" id="IPR003598">
    <property type="entry name" value="Ig_sub2"/>
</dbReference>